<dbReference type="AlphaFoldDB" id="A0A0N4Z0R3"/>
<protein>
    <recommendedName>
        <fullName evidence="7">POU domain protein</fullName>
    </recommendedName>
</protein>
<evidence type="ECO:0000313" key="11">
    <source>
        <dbReference type="Proteomes" id="UP000038045"/>
    </source>
</evidence>
<dbReference type="PANTHER" id="PTHR11636:SF137">
    <property type="entry name" value="HOMEOBOX PROTEIN CEH-18"/>
    <property type="match status" value="1"/>
</dbReference>
<dbReference type="CDD" id="cd00086">
    <property type="entry name" value="homeodomain"/>
    <property type="match status" value="1"/>
</dbReference>
<proteinExistence type="inferred from homology"/>
<evidence type="ECO:0000256" key="6">
    <source>
        <dbReference type="RuleBase" id="RU000682"/>
    </source>
</evidence>
<dbReference type="GO" id="GO:0030154">
    <property type="term" value="P:cell differentiation"/>
    <property type="evidence" value="ECO:0007669"/>
    <property type="project" value="UniProtKB-ARBA"/>
</dbReference>
<dbReference type="SMART" id="SM00389">
    <property type="entry name" value="HOX"/>
    <property type="match status" value="1"/>
</dbReference>
<dbReference type="InterPro" id="IPR013847">
    <property type="entry name" value="POU"/>
</dbReference>
<dbReference type="SUPFAM" id="SSF47413">
    <property type="entry name" value="lambda repressor-like DNA-binding domains"/>
    <property type="match status" value="1"/>
</dbReference>
<evidence type="ECO:0000256" key="2">
    <source>
        <dbReference type="ARBA" id="ARBA00023125"/>
    </source>
</evidence>
<dbReference type="InterPro" id="IPR010982">
    <property type="entry name" value="Lambda_DNA-bd_dom_sf"/>
</dbReference>
<dbReference type="PROSITE" id="PS00027">
    <property type="entry name" value="HOMEOBOX_1"/>
    <property type="match status" value="1"/>
</dbReference>
<dbReference type="InterPro" id="IPR017970">
    <property type="entry name" value="Homeobox_CS"/>
</dbReference>
<dbReference type="InterPro" id="IPR000327">
    <property type="entry name" value="POU_dom"/>
</dbReference>
<feature type="DNA-binding region" description="Homeobox" evidence="5">
    <location>
        <begin position="398"/>
        <end position="457"/>
    </location>
</feature>
<evidence type="ECO:0000259" key="9">
    <source>
        <dbReference type="PROSITE" id="PS50071"/>
    </source>
</evidence>
<evidence type="ECO:0000313" key="12">
    <source>
        <dbReference type="WBParaSite" id="PTRK_0000029300.1"/>
    </source>
</evidence>
<comment type="similarity">
    <text evidence="7">Belongs to the POU transcription factor family.</text>
</comment>
<feature type="region of interest" description="Disordered" evidence="8">
    <location>
        <begin position="227"/>
        <end position="261"/>
    </location>
</feature>
<feature type="compositionally biased region" description="Polar residues" evidence="8">
    <location>
        <begin position="250"/>
        <end position="261"/>
    </location>
</feature>
<dbReference type="SMART" id="SM00352">
    <property type="entry name" value="POU"/>
    <property type="match status" value="1"/>
</dbReference>
<dbReference type="InterPro" id="IPR001356">
    <property type="entry name" value="HD"/>
</dbReference>
<keyword evidence="11" id="KW-1185">Reference proteome</keyword>
<dbReference type="GO" id="GO:0005634">
    <property type="term" value="C:nucleus"/>
    <property type="evidence" value="ECO:0007669"/>
    <property type="project" value="UniProtKB-SubCell"/>
</dbReference>
<keyword evidence="3 5" id="KW-0371">Homeobox</keyword>
<evidence type="ECO:0000256" key="5">
    <source>
        <dbReference type="PROSITE-ProRule" id="PRU00108"/>
    </source>
</evidence>
<dbReference type="Pfam" id="PF00157">
    <property type="entry name" value="Pou"/>
    <property type="match status" value="1"/>
</dbReference>
<keyword evidence="2 5" id="KW-0238">DNA-binding</keyword>
<dbReference type="PROSITE" id="PS51179">
    <property type="entry name" value="POU_3"/>
    <property type="match status" value="1"/>
</dbReference>
<evidence type="ECO:0000256" key="4">
    <source>
        <dbReference type="ARBA" id="ARBA00023242"/>
    </source>
</evidence>
<dbReference type="PROSITE" id="PS50071">
    <property type="entry name" value="HOMEOBOX_2"/>
    <property type="match status" value="1"/>
</dbReference>
<dbReference type="InterPro" id="IPR050255">
    <property type="entry name" value="POU_domain_TF"/>
</dbReference>
<dbReference type="GO" id="GO:0000978">
    <property type="term" value="F:RNA polymerase II cis-regulatory region sequence-specific DNA binding"/>
    <property type="evidence" value="ECO:0007669"/>
    <property type="project" value="TreeGrafter"/>
</dbReference>
<feature type="compositionally biased region" description="Basic and acidic residues" evidence="8">
    <location>
        <begin position="237"/>
        <end position="249"/>
    </location>
</feature>
<dbReference type="Gene3D" id="1.10.10.60">
    <property type="entry name" value="Homeodomain-like"/>
    <property type="match status" value="1"/>
</dbReference>
<keyword evidence="4 5" id="KW-0539">Nucleus</keyword>
<feature type="domain" description="Homeobox" evidence="9">
    <location>
        <begin position="396"/>
        <end position="456"/>
    </location>
</feature>
<dbReference type="Proteomes" id="UP000038045">
    <property type="component" value="Unplaced"/>
</dbReference>
<dbReference type="STRING" id="131310.A0A0N4Z0R3"/>
<feature type="region of interest" description="Disordered" evidence="8">
    <location>
        <begin position="385"/>
        <end position="405"/>
    </location>
</feature>
<dbReference type="PANTHER" id="PTHR11636">
    <property type="entry name" value="POU DOMAIN"/>
    <property type="match status" value="1"/>
</dbReference>
<evidence type="ECO:0000259" key="10">
    <source>
        <dbReference type="PROSITE" id="PS51179"/>
    </source>
</evidence>
<feature type="domain" description="POU-specific" evidence="10">
    <location>
        <begin position="273"/>
        <end position="347"/>
    </location>
</feature>
<name>A0A0N4Z0R3_PARTI</name>
<evidence type="ECO:0000256" key="3">
    <source>
        <dbReference type="ARBA" id="ARBA00023155"/>
    </source>
</evidence>
<keyword evidence="7" id="KW-0804">Transcription</keyword>
<organism evidence="11 12">
    <name type="scientific">Parastrongyloides trichosuri</name>
    <name type="common">Possum-specific nematode worm</name>
    <dbReference type="NCBI Taxonomy" id="131310"/>
    <lineage>
        <taxon>Eukaryota</taxon>
        <taxon>Metazoa</taxon>
        <taxon>Ecdysozoa</taxon>
        <taxon>Nematoda</taxon>
        <taxon>Chromadorea</taxon>
        <taxon>Rhabditida</taxon>
        <taxon>Tylenchina</taxon>
        <taxon>Panagrolaimomorpha</taxon>
        <taxon>Strongyloidoidea</taxon>
        <taxon>Strongyloididae</taxon>
        <taxon>Parastrongyloides</taxon>
    </lineage>
</organism>
<sequence>MNQPYETEKMCEGDYYSDILQTSENVNGYDMSHSIPPNNVNSYISNFGEADSGQNFNLSRNNNNVYSNWNMAVDGSTTYSEYSYYSFQNDTENHYSPYQLSYQQNFTYPINNFNESNIQYLGDNFVEGETAQNFQITELGSPMDGNQVMDYQHVPHIEDLTNYNQTYHQQSTTTTKTEALQKHYDNNFKGLPQDILNSFELNQEMLEVVEFFRSHKESLFGSSNTSIKLETETPEEEVSRQSKIEEHLTESNANEIPTDNNISYDSSLTKRANNDMLVENIEVFASNFKNQRISYGFTQGDVGRHIGLRFGNEFSQTTISRFEALNLSCKNMLKLKPKLEEWLISTQQLFQQGYSAMEINDHNLHNKFPKIFMSQKEAEQLAEIKKVKRQSSNENSKKRRKRTNLDSEQRNILFKKYIEDNRPSEEILKQLAREVRLDVSVVKIWFCNRRQKERRSMKAI</sequence>
<reference evidence="12" key="1">
    <citation type="submission" date="2017-02" db="UniProtKB">
        <authorList>
            <consortium name="WormBaseParasite"/>
        </authorList>
    </citation>
    <scope>IDENTIFICATION</scope>
</reference>
<dbReference type="Gene3D" id="1.10.260.40">
    <property type="entry name" value="lambda repressor-like DNA-binding domains"/>
    <property type="match status" value="1"/>
</dbReference>
<accession>A0A0N4Z0R3</accession>
<dbReference type="PROSITE" id="PS00465">
    <property type="entry name" value="POU_2"/>
    <property type="match status" value="1"/>
</dbReference>
<dbReference type="PRINTS" id="PR00028">
    <property type="entry name" value="POUDOMAIN"/>
</dbReference>
<comment type="subcellular location">
    <subcellularLocation>
        <location evidence="1 5 6">Nucleus</location>
    </subcellularLocation>
</comment>
<dbReference type="SUPFAM" id="SSF46689">
    <property type="entry name" value="Homeodomain-like"/>
    <property type="match status" value="1"/>
</dbReference>
<dbReference type="InterPro" id="IPR009057">
    <property type="entry name" value="Homeodomain-like_sf"/>
</dbReference>
<evidence type="ECO:0000256" key="8">
    <source>
        <dbReference type="SAM" id="MobiDB-lite"/>
    </source>
</evidence>
<evidence type="ECO:0000256" key="1">
    <source>
        <dbReference type="ARBA" id="ARBA00004123"/>
    </source>
</evidence>
<dbReference type="Pfam" id="PF00046">
    <property type="entry name" value="Homeodomain"/>
    <property type="match status" value="1"/>
</dbReference>
<dbReference type="WBParaSite" id="PTRK_0000029300.1">
    <property type="protein sequence ID" value="PTRK_0000029300.1"/>
    <property type="gene ID" value="PTRK_0000029300"/>
</dbReference>
<dbReference type="GO" id="GO:0000981">
    <property type="term" value="F:DNA-binding transcription factor activity, RNA polymerase II-specific"/>
    <property type="evidence" value="ECO:0007669"/>
    <property type="project" value="InterPro"/>
</dbReference>
<evidence type="ECO:0000256" key="7">
    <source>
        <dbReference type="RuleBase" id="RU361194"/>
    </source>
</evidence>